<feature type="transmembrane region" description="Helical" evidence="1">
    <location>
        <begin position="508"/>
        <end position="541"/>
    </location>
</feature>
<gene>
    <name evidence="3" type="ORF">UU93_C0001G0004</name>
</gene>
<comment type="caution">
    <text evidence="3">The sequence shown here is derived from an EMBL/GenBank/DDBJ whole genome shotgun (WGS) entry which is preliminary data.</text>
</comment>
<evidence type="ECO:0000256" key="1">
    <source>
        <dbReference type="SAM" id="Phobius"/>
    </source>
</evidence>
<feature type="domain" description="M23ase beta-sheet core" evidence="2">
    <location>
        <begin position="603"/>
        <end position="699"/>
    </location>
</feature>
<keyword evidence="1" id="KW-1133">Transmembrane helix</keyword>
<organism evidence="3 4">
    <name type="scientific">Candidatus Amesbacteria bacterium GW2011_GWA2_42_12</name>
    <dbReference type="NCBI Taxonomy" id="1618356"/>
    <lineage>
        <taxon>Bacteria</taxon>
        <taxon>Candidatus Amesiibacteriota</taxon>
    </lineage>
</organism>
<sequence>MIDLFAYQVAESARNIIYERQRYLEGASAFWDPEREAALNDLLELFRSEGFTPHLELPTDTKNPSSLEKMLSYLQGIIDDYNEVAVPNIIPPSVREAYEKHLAQLELENKNAPTQKISLFSSSLKAVLPSASPELIKEVSLLIVNTTNQQGVEVGLEQAVHILSNVSKITSTPLDNSTIALALTPLSPNIDSLLGTNSPDLSHQYALVSSVLFGEVKTLSPQAISSLPLKVSQIQTLIKDLTGPLFQLNSLYQNSKQDLHTATGILASLIQSTSKLDTPNPTEKLVLAQTLFEISPLINYVYHNSNSAQKATKFPASQTQFQEFLVHMGLDFAGTKGFQASSRSISAAISASLGTIFTPSAQTYYAGRATSSPYFKQFLVAYEAATAIGTSKNAQKTSSKPSRVSSNSFNQSIQNIQEQLSYLFSKISSFGNPNQKDNIDLTDPVLNIGMLAGSIGLILVPILIPAAPLLLVPIGGAISIFSIHRLITITTVVKHSPAQTFNNFITNVFAGVVAMLSSLFLFIGIVVLSIPIVIALILFIINTSAFVVPPNMYTASSSANLAYTGPLPEGCPVIWPVKDSATINQGAWVPDSVYPNASHKNTEAIDIGVAYKQVFATHNGVAFPKIGDGGFATYGNFVDVYSTCNYKNIQLRIISRYSHLSSFLVAPNTPVQKGQPIAISGNSGGVPLHLHYEFRQDNGSVYGLATNLQTDTAPFMWPEYIPSSPLIPRGCWSYNDTGAKLPCKIFIP</sequence>
<reference evidence="3 4" key="1">
    <citation type="journal article" date="2015" name="Nature">
        <title>rRNA introns, odd ribosomes, and small enigmatic genomes across a large radiation of phyla.</title>
        <authorList>
            <person name="Brown C.T."/>
            <person name="Hug L.A."/>
            <person name="Thomas B.C."/>
            <person name="Sharon I."/>
            <person name="Castelle C.J."/>
            <person name="Singh A."/>
            <person name="Wilkins M.J."/>
            <person name="Williams K.H."/>
            <person name="Banfield J.F."/>
        </authorList>
    </citation>
    <scope>NUCLEOTIDE SEQUENCE [LARGE SCALE GENOMIC DNA]</scope>
</reference>
<dbReference type="Gene3D" id="2.70.70.10">
    <property type="entry name" value="Glucose Permease (Domain IIA)"/>
    <property type="match status" value="1"/>
</dbReference>
<evidence type="ECO:0000259" key="2">
    <source>
        <dbReference type="Pfam" id="PF01551"/>
    </source>
</evidence>
<dbReference type="AlphaFoldDB" id="A0A0G1B6R3"/>
<keyword evidence="1" id="KW-0812">Transmembrane</keyword>
<dbReference type="CDD" id="cd12797">
    <property type="entry name" value="M23_peptidase"/>
    <property type="match status" value="1"/>
</dbReference>
<dbReference type="InterPro" id="IPR050570">
    <property type="entry name" value="Cell_wall_metabolism_enzyme"/>
</dbReference>
<dbReference type="PANTHER" id="PTHR21666:SF270">
    <property type="entry name" value="MUREIN HYDROLASE ACTIVATOR ENVC"/>
    <property type="match status" value="1"/>
</dbReference>
<dbReference type="PANTHER" id="PTHR21666">
    <property type="entry name" value="PEPTIDASE-RELATED"/>
    <property type="match status" value="1"/>
</dbReference>
<dbReference type="InterPro" id="IPR016047">
    <property type="entry name" value="M23ase_b-sheet_dom"/>
</dbReference>
<name>A0A0G1B6R3_9BACT</name>
<dbReference type="EMBL" id="LCCN01000001">
    <property type="protein sequence ID" value="KKS33173.1"/>
    <property type="molecule type" value="Genomic_DNA"/>
</dbReference>
<dbReference type="SUPFAM" id="SSF51261">
    <property type="entry name" value="Duplicated hybrid motif"/>
    <property type="match status" value="1"/>
</dbReference>
<keyword evidence="1" id="KW-0472">Membrane</keyword>
<dbReference type="InterPro" id="IPR011055">
    <property type="entry name" value="Dup_hybrid_motif"/>
</dbReference>
<dbReference type="STRING" id="1618356.UU93_C0001G0004"/>
<evidence type="ECO:0000313" key="4">
    <source>
        <dbReference type="Proteomes" id="UP000034160"/>
    </source>
</evidence>
<proteinExistence type="predicted"/>
<dbReference type="Proteomes" id="UP000034160">
    <property type="component" value="Unassembled WGS sequence"/>
</dbReference>
<protein>
    <recommendedName>
        <fullName evidence="2">M23ase beta-sheet core domain-containing protein</fullName>
    </recommendedName>
</protein>
<dbReference type="GO" id="GO:0004222">
    <property type="term" value="F:metalloendopeptidase activity"/>
    <property type="evidence" value="ECO:0007669"/>
    <property type="project" value="TreeGrafter"/>
</dbReference>
<dbReference type="Pfam" id="PF01551">
    <property type="entry name" value="Peptidase_M23"/>
    <property type="match status" value="1"/>
</dbReference>
<evidence type="ECO:0000313" key="3">
    <source>
        <dbReference type="EMBL" id="KKS33173.1"/>
    </source>
</evidence>
<accession>A0A0G1B6R3</accession>